<accession>A0A8S2WQ29</accession>
<evidence type="ECO:0000313" key="1">
    <source>
        <dbReference type="EMBL" id="CAF4456195.1"/>
    </source>
</evidence>
<proteinExistence type="predicted"/>
<evidence type="ECO:0000313" key="3">
    <source>
        <dbReference type="EMBL" id="CAF4670193.1"/>
    </source>
</evidence>
<dbReference type="EMBL" id="CAJOBI010095873">
    <property type="protein sequence ID" value="CAF4564541.1"/>
    <property type="molecule type" value="Genomic_DNA"/>
</dbReference>
<feature type="non-terminal residue" evidence="1">
    <location>
        <position position="78"/>
    </location>
</feature>
<evidence type="ECO:0000313" key="4">
    <source>
        <dbReference type="EMBL" id="CAF4830191.1"/>
    </source>
</evidence>
<dbReference type="Proteomes" id="UP000676336">
    <property type="component" value="Unassembled WGS sequence"/>
</dbReference>
<gene>
    <name evidence="1" type="ORF">BYL167_LOCUS33985</name>
    <name evidence="4" type="ORF">BYL167_LOCUS49384</name>
    <name evidence="3" type="ORF">GIL414_LOCUS41856</name>
    <name evidence="2" type="ORF">SMN809_LOCUS37591</name>
</gene>
<reference evidence="1" key="1">
    <citation type="submission" date="2021-02" db="EMBL/GenBank/DDBJ databases">
        <authorList>
            <person name="Nowell W R."/>
        </authorList>
    </citation>
    <scope>NUCLEOTIDE SEQUENCE</scope>
</reference>
<dbReference type="EMBL" id="CAJOBH010146805">
    <property type="protein sequence ID" value="CAF4830191.1"/>
    <property type="molecule type" value="Genomic_DNA"/>
</dbReference>
<dbReference type="AlphaFoldDB" id="A0A8S2WQ29"/>
<dbReference type="Proteomes" id="UP000681967">
    <property type="component" value="Unassembled WGS sequence"/>
</dbReference>
<name>A0A8S2WQ29_9BILA</name>
<dbReference type="InterPro" id="IPR011990">
    <property type="entry name" value="TPR-like_helical_dom_sf"/>
</dbReference>
<dbReference type="SUPFAM" id="SSF48452">
    <property type="entry name" value="TPR-like"/>
    <property type="match status" value="1"/>
</dbReference>
<dbReference type="EMBL" id="CAJOBH010067603">
    <property type="protein sequence ID" value="CAF4456195.1"/>
    <property type="molecule type" value="Genomic_DNA"/>
</dbReference>
<dbReference type="EMBL" id="CAJOBJ010119716">
    <property type="protein sequence ID" value="CAF4670193.1"/>
    <property type="molecule type" value="Genomic_DNA"/>
</dbReference>
<comment type="caution">
    <text evidence="1">The sequence shown here is derived from an EMBL/GenBank/DDBJ whole genome shotgun (WGS) entry which is preliminary data.</text>
</comment>
<evidence type="ECO:0000313" key="5">
    <source>
        <dbReference type="Proteomes" id="UP000681967"/>
    </source>
</evidence>
<dbReference type="Gene3D" id="1.25.40.10">
    <property type="entry name" value="Tetratricopeptide repeat domain"/>
    <property type="match status" value="1"/>
</dbReference>
<organism evidence="1 5">
    <name type="scientific">Rotaria magnacalcarata</name>
    <dbReference type="NCBI Taxonomy" id="392030"/>
    <lineage>
        <taxon>Eukaryota</taxon>
        <taxon>Metazoa</taxon>
        <taxon>Spiralia</taxon>
        <taxon>Gnathifera</taxon>
        <taxon>Rotifera</taxon>
        <taxon>Eurotatoria</taxon>
        <taxon>Bdelloidea</taxon>
        <taxon>Philodinida</taxon>
        <taxon>Philodinidae</taxon>
        <taxon>Rotaria</taxon>
    </lineage>
</organism>
<protein>
    <submittedName>
        <fullName evidence="1">Uncharacterized protein</fullName>
    </submittedName>
</protein>
<evidence type="ECO:0000313" key="2">
    <source>
        <dbReference type="EMBL" id="CAF4564541.1"/>
    </source>
</evidence>
<dbReference type="Proteomes" id="UP000681720">
    <property type="component" value="Unassembled WGS sequence"/>
</dbReference>
<sequence length="78" mass="9031">MFAAKQGNYSLSYSIYTNLLHDSQYDYKLKSEILASRATTSLLEEKCFESIDDCTQAIAYNEWNKLAYVVRAACWMIK</sequence>